<dbReference type="AlphaFoldDB" id="A0A977L3L6"/>
<accession>A0A977L3L6</accession>
<organism evidence="5">
    <name type="scientific">Woronichinia naegeliana WA131</name>
    <dbReference type="NCBI Taxonomy" id="2824559"/>
    <lineage>
        <taxon>Bacteria</taxon>
        <taxon>Bacillati</taxon>
        <taxon>Cyanobacteriota</taxon>
        <taxon>Cyanophyceae</taxon>
        <taxon>Synechococcales</taxon>
        <taxon>Coelosphaeriaceae</taxon>
        <taxon>Woronichinia</taxon>
    </lineage>
</organism>
<dbReference type="Proteomes" id="UP001065613">
    <property type="component" value="Chromosome"/>
</dbReference>
<dbReference type="EMBL" id="CP073041">
    <property type="protein sequence ID" value="UXE64877.1"/>
    <property type="molecule type" value="Genomic_DNA"/>
</dbReference>
<dbReference type="Gene3D" id="3.40.190.10">
    <property type="entry name" value="Periplasmic binding protein-like II"/>
    <property type="match status" value="2"/>
</dbReference>
<dbReference type="InterPro" id="IPR015168">
    <property type="entry name" value="SsuA/THI5"/>
</dbReference>
<evidence type="ECO:0000256" key="3">
    <source>
        <dbReference type="ARBA" id="ARBA00022729"/>
    </source>
</evidence>
<keyword evidence="3" id="KW-0732">Signal</keyword>
<dbReference type="PANTHER" id="PTHR30024">
    <property type="entry name" value="ALIPHATIC SULFONATES-BINDING PROTEIN-RELATED"/>
    <property type="match status" value="1"/>
</dbReference>
<proteinExistence type="inferred from homology"/>
<protein>
    <submittedName>
        <fullName evidence="5">ABC transporter substrate-binding protein</fullName>
    </submittedName>
</protein>
<dbReference type="PANTHER" id="PTHR30024:SF47">
    <property type="entry name" value="TAURINE-BINDING PERIPLASMIC PROTEIN"/>
    <property type="match status" value="1"/>
</dbReference>
<evidence type="ECO:0000313" key="5">
    <source>
        <dbReference type="EMBL" id="UXE64877.1"/>
    </source>
</evidence>
<dbReference type="Pfam" id="PF09084">
    <property type="entry name" value="NMT1"/>
    <property type="match status" value="1"/>
</dbReference>
<evidence type="ECO:0000256" key="2">
    <source>
        <dbReference type="ARBA" id="ARBA00010742"/>
    </source>
</evidence>
<comment type="similarity">
    <text evidence="2">Belongs to the bacterial solute-binding protein SsuA/TauA family.</text>
</comment>
<dbReference type="SUPFAM" id="SSF53850">
    <property type="entry name" value="Periplasmic binding protein-like II"/>
    <property type="match status" value="1"/>
</dbReference>
<evidence type="ECO:0000256" key="1">
    <source>
        <dbReference type="ARBA" id="ARBA00004418"/>
    </source>
</evidence>
<comment type="subcellular location">
    <subcellularLocation>
        <location evidence="1">Periplasm</location>
    </subcellularLocation>
</comment>
<sequence>MMGNSCHENEKSLPLHIGINDWVGYQIIRYAQQSQLLKKRQISLDLIYFSNLQDATRAMLNGALDATFTTLWDLMQPSPYHERVKPMILWIVDISHGSDGIVARPPVQSLADLKGKKVGVKFGTINQLILLEAIALNHLSARDLIWINLVDDVAVDHITQGAIDATVIWQPRLGEVAHRIGGKIIYTTAQTRSLVIDLIATRQSLFAEKQDRFRRLFWVWLDIINVLEKSPDTLFSVLGQTLQRSPQSMATDYQGLTPGDQRLNREILGSPTAIASAIEKITELMNTSYYNHKKLYTDLGYDAHFINSSLDLWTPLP</sequence>
<gene>
    <name evidence="5" type="ORF">KA717_35575</name>
</gene>
<dbReference type="GO" id="GO:0042597">
    <property type="term" value="C:periplasmic space"/>
    <property type="evidence" value="ECO:0007669"/>
    <property type="project" value="UniProtKB-SubCell"/>
</dbReference>
<name>A0A977L3L6_9CYAN</name>
<feature type="domain" description="SsuA/THI5-like" evidence="4">
    <location>
        <begin position="30"/>
        <end position="216"/>
    </location>
</feature>
<evidence type="ECO:0000259" key="4">
    <source>
        <dbReference type="Pfam" id="PF09084"/>
    </source>
</evidence>
<dbReference type="KEGG" id="wna:KA717_35575"/>
<reference evidence="5" key="1">
    <citation type="submission" date="2021-04" db="EMBL/GenBank/DDBJ databases">
        <title>Genome sequence of Woronichinia naegeliana from Washington state freshwater lake bloom.</title>
        <authorList>
            <person name="Dreher T.W."/>
        </authorList>
    </citation>
    <scope>NUCLEOTIDE SEQUENCE</scope>
    <source>
        <strain evidence="5">WA131</strain>
    </source>
</reference>